<dbReference type="Proteomes" id="UP000625735">
    <property type="component" value="Unassembled WGS sequence"/>
</dbReference>
<reference evidence="1" key="2">
    <citation type="submission" date="2020-09" db="EMBL/GenBank/DDBJ databases">
        <authorList>
            <person name="Sun Q."/>
            <person name="Zhou Y."/>
        </authorList>
    </citation>
    <scope>NUCLEOTIDE SEQUENCE</scope>
    <source>
        <strain evidence="1">CGMCC 1.12506</strain>
    </source>
</reference>
<evidence type="ECO:0000313" key="2">
    <source>
        <dbReference type="Proteomes" id="UP000625735"/>
    </source>
</evidence>
<keyword evidence="2" id="KW-1185">Reference proteome</keyword>
<protein>
    <recommendedName>
        <fullName evidence="3">Haem-binding uptake, Tiki superfamily, ChaN</fullName>
    </recommendedName>
</protein>
<evidence type="ECO:0008006" key="3">
    <source>
        <dbReference type="Google" id="ProtNLM"/>
    </source>
</evidence>
<organism evidence="1 2">
    <name type="scientific">Flavobacterium orientale</name>
    <dbReference type="NCBI Taxonomy" id="1756020"/>
    <lineage>
        <taxon>Bacteria</taxon>
        <taxon>Pseudomonadati</taxon>
        <taxon>Bacteroidota</taxon>
        <taxon>Flavobacteriia</taxon>
        <taxon>Flavobacteriales</taxon>
        <taxon>Flavobacteriaceae</taxon>
        <taxon>Flavobacterium</taxon>
    </lineage>
</organism>
<name>A0A916Y8H1_9FLAO</name>
<dbReference type="EMBL" id="BMFG01000012">
    <property type="protein sequence ID" value="GGD34679.1"/>
    <property type="molecule type" value="Genomic_DNA"/>
</dbReference>
<gene>
    <name evidence="1" type="ORF">GCM10011343_25710</name>
</gene>
<sequence>MAQNHHTLLSVEKDSFTGSGWETIINAAQKSDFVLIGEDHFTNEVPFFCNALTSKIKFDNFICEIDPYSANIIQSKIKTLTEEQLQNYIHDFGNTFSFYALASEFDLLSKIVKSGTNVFGTDQILMIADRLICSELKLITENKAAKIIYQRIEDQSKDYFSAFLNDPSKPMYMLTEEYAKNLEEVSNLKVSTYEKEVIEKLKLTTKIYKEQNHHLRIQLMKNQLMEQYEVWKDKKNLFKFGANHVSKGESFLKIYDLGNLVDNIADSQYTSSLHLLIVGKSGSQGSPFKDFPESPIDSNSSNLKALKPFFDIVVNEKAWYCLEMLPIREKLENGEITTNDVQLSRIIKGFDYVLLIPKVTAGKF</sequence>
<accession>A0A916Y8H1</accession>
<evidence type="ECO:0000313" key="1">
    <source>
        <dbReference type="EMBL" id="GGD34679.1"/>
    </source>
</evidence>
<dbReference type="AlphaFoldDB" id="A0A916Y8H1"/>
<reference evidence="1" key="1">
    <citation type="journal article" date="2014" name="Int. J. Syst. Evol. Microbiol.">
        <title>Complete genome sequence of Corynebacterium casei LMG S-19264T (=DSM 44701T), isolated from a smear-ripened cheese.</title>
        <authorList>
            <consortium name="US DOE Joint Genome Institute (JGI-PGF)"/>
            <person name="Walter F."/>
            <person name="Albersmeier A."/>
            <person name="Kalinowski J."/>
            <person name="Ruckert C."/>
        </authorList>
    </citation>
    <scope>NUCLEOTIDE SEQUENCE</scope>
    <source>
        <strain evidence="1">CGMCC 1.12506</strain>
    </source>
</reference>
<comment type="caution">
    <text evidence="1">The sequence shown here is derived from an EMBL/GenBank/DDBJ whole genome shotgun (WGS) entry which is preliminary data.</text>
</comment>
<proteinExistence type="predicted"/>